<dbReference type="NCBIfam" id="TIGR03150">
    <property type="entry name" value="fabF"/>
    <property type="match status" value="1"/>
</dbReference>
<evidence type="ECO:0000256" key="2">
    <source>
        <dbReference type="ARBA" id="ARBA00008467"/>
    </source>
</evidence>
<accession>A0ABN6Z8L7</accession>
<dbReference type="EMBL" id="AP028055">
    <property type="protein sequence ID" value="BEH00083.1"/>
    <property type="molecule type" value="Genomic_DNA"/>
</dbReference>
<comment type="catalytic activity">
    <reaction evidence="11">
        <text>a fatty acyl-[ACP] + malonyl-[ACP] + H(+) = a 3-oxoacyl-[ACP] + holo-[ACP] + CO2</text>
        <dbReference type="Rhea" id="RHEA:22836"/>
        <dbReference type="Rhea" id="RHEA-COMP:9623"/>
        <dbReference type="Rhea" id="RHEA-COMP:9685"/>
        <dbReference type="Rhea" id="RHEA-COMP:9916"/>
        <dbReference type="Rhea" id="RHEA-COMP:14125"/>
        <dbReference type="ChEBI" id="CHEBI:15378"/>
        <dbReference type="ChEBI" id="CHEBI:16526"/>
        <dbReference type="ChEBI" id="CHEBI:64479"/>
        <dbReference type="ChEBI" id="CHEBI:78449"/>
        <dbReference type="ChEBI" id="CHEBI:78776"/>
        <dbReference type="ChEBI" id="CHEBI:138651"/>
    </reaction>
</comment>
<keyword evidence="7" id="KW-0276">Fatty acid metabolism</keyword>
<dbReference type="PROSITE" id="PS00606">
    <property type="entry name" value="KS3_1"/>
    <property type="match status" value="1"/>
</dbReference>
<keyword evidence="5 11" id="KW-0444">Lipid biosynthesis</keyword>
<evidence type="ECO:0000256" key="4">
    <source>
        <dbReference type="ARBA" id="ARBA00014657"/>
    </source>
</evidence>
<dbReference type="CDD" id="cd00834">
    <property type="entry name" value="KAS_I_II"/>
    <property type="match status" value="1"/>
</dbReference>
<evidence type="ECO:0000256" key="3">
    <source>
        <dbReference type="ARBA" id="ARBA00012356"/>
    </source>
</evidence>
<evidence type="ECO:0000256" key="6">
    <source>
        <dbReference type="ARBA" id="ARBA00022679"/>
    </source>
</evidence>
<protein>
    <recommendedName>
        <fullName evidence="4 11">3-oxoacyl-[acyl-carrier-protein] synthase 2</fullName>
        <ecNumber evidence="3 11">2.3.1.179</ecNumber>
    </recommendedName>
</protein>
<dbReference type="Pfam" id="PF00109">
    <property type="entry name" value="ketoacyl-synt"/>
    <property type="match status" value="1"/>
</dbReference>
<dbReference type="InterPro" id="IPR014030">
    <property type="entry name" value="Ketoacyl_synth_N"/>
</dbReference>
<dbReference type="Gene3D" id="3.40.47.10">
    <property type="match status" value="1"/>
</dbReference>
<evidence type="ECO:0000256" key="7">
    <source>
        <dbReference type="ARBA" id="ARBA00022832"/>
    </source>
</evidence>
<dbReference type="RefSeq" id="WP_353331119.1">
    <property type="nucleotide sequence ID" value="NZ_AP028055.1"/>
</dbReference>
<sequence>MELKRVVVTGLGAITPLGNTVPEFWENLINGVSGAGPITHFDASLFKTQFACEVKGFDANQYIDRKEARKMDRYTQYAVAVAKQAVTDSELDLEKEDLNRIGVIFGAGIGGIQTFEEEVGNYTLNKENGPKFNPFFIPKMISDIAAGQISIMYGFHGPNFATTSACATSSNAIADAFNYIRLNKANVIVTGGSEAAITAAGVGGFNAMHALSTRNDEAAKASRPFSASRDGFVMGEGGGCLVLEELEHAKARGAKIYAEIVGSGMSADAYHLTASHPEGLGARLVMQNALEDAEMKPEEVDYINVHGTSTPVGDISESKAIKNVFGEHAFKLNISSTKSMTGHLLGAAGAVEAIASILAIKNGIVPPTINHEEGDNDENIDYNLNLTFNKAQKREVNVALSNTFGFGGHNACVIFKKYSE</sequence>
<name>A0ABN6Z8L7_9BACE</name>
<dbReference type="SUPFAM" id="SSF53901">
    <property type="entry name" value="Thiolase-like"/>
    <property type="match status" value="2"/>
</dbReference>
<dbReference type="EC" id="2.3.1.179" evidence="3 11"/>
<dbReference type="SMART" id="SM00825">
    <property type="entry name" value="PKS_KS"/>
    <property type="match status" value="1"/>
</dbReference>
<evidence type="ECO:0000256" key="12">
    <source>
        <dbReference type="RuleBase" id="RU003694"/>
    </source>
</evidence>
<evidence type="ECO:0000313" key="15">
    <source>
        <dbReference type="Proteomes" id="UP001496674"/>
    </source>
</evidence>
<dbReference type="InterPro" id="IPR000794">
    <property type="entry name" value="Beta-ketoacyl_synthase"/>
</dbReference>
<evidence type="ECO:0000313" key="14">
    <source>
        <dbReference type="EMBL" id="BEH00083.1"/>
    </source>
</evidence>
<dbReference type="InterPro" id="IPR018201">
    <property type="entry name" value="Ketoacyl_synth_AS"/>
</dbReference>
<dbReference type="InterPro" id="IPR014031">
    <property type="entry name" value="Ketoacyl_synth_C"/>
</dbReference>
<dbReference type="PROSITE" id="PS52004">
    <property type="entry name" value="KS3_2"/>
    <property type="match status" value="1"/>
</dbReference>
<keyword evidence="9 11" id="KW-0275">Fatty acid biosynthesis</keyword>
<dbReference type="PANTHER" id="PTHR11712">
    <property type="entry name" value="POLYKETIDE SYNTHASE-RELATED"/>
    <property type="match status" value="1"/>
</dbReference>
<dbReference type="Pfam" id="PF02801">
    <property type="entry name" value="Ketoacyl-synt_C"/>
    <property type="match status" value="1"/>
</dbReference>
<dbReference type="NCBIfam" id="NF005589">
    <property type="entry name" value="PRK07314.1"/>
    <property type="match status" value="1"/>
</dbReference>
<feature type="domain" description="Ketosynthase family 3 (KS3)" evidence="13">
    <location>
        <begin position="3"/>
        <end position="417"/>
    </location>
</feature>
<evidence type="ECO:0000256" key="5">
    <source>
        <dbReference type="ARBA" id="ARBA00022516"/>
    </source>
</evidence>
<evidence type="ECO:0000256" key="11">
    <source>
        <dbReference type="PIRNR" id="PIRNR000447"/>
    </source>
</evidence>
<evidence type="ECO:0000256" key="9">
    <source>
        <dbReference type="ARBA" id="ARBA00023160"/>
    </source>
</evidence>
<comment type="catalytic activity">
    <reaction evidence="11">
        <text>(9Z)-hexadecenoyl-[ACP] + malonyl-[ACP] + H(+) = 3-oxo-(11Z)-octadecenoyl-[ACP] + holo-[ACP] + CO2</text>
        <dbReference type="Rhea" id="RHEA:55040"/>
        <dbReference type="Rhea" id="RHEA-COMP:9623"/>
        <dbReference type="Rhea" id="RHEA-COMP:9685"/>
        <dbReference type="Rhea" id="RHEA-COMP:10800"/>
        <dbReference type="Rhea" id="RHEA-COMP:14074"/>
        <dbReference type="ChEBI" id="CHEBI:15378"/>
        <dbReference type="ChEBI" id="CHEBI:16526"/>
        <dbReference type="ChEBI" id="CHEBI:64479"/>
        <dbReference type="ChEBI" id="CHEBI:78449"/>
        <dbReference type="ChEBI" id="CHEBI:83989"/>
        <dbReference type="ChEBI" id="CHEBI:138538"/>
        <dbReference type="EC" id="2.3.1.179"/>
    </reaction>
</comment>
<evidence type="ECO:0000259" key="13">
    <source>
        <dbReference type="PROSITE" id="PS52004"/>
    </source>
</evidence>
<organism evidence="14 15">
    <name type="scientific">Bacteroides sedimenti</name>
    <dbReference type="NCBI Taxonomy" id="2136147"/>
    <lineage>
        <taxon>Bacteria</taxon>
        <taxon>Pseudomonadati</taxon>
        <taxon>Bacteroidota</taxon>
        <taxon>Bacteroidia</taxon>
        <taxon>Bacteroidales</taxon>
        <taxon>Bacteroidaceae</taxon>
        <taxon>Bacteroides</taxon>
    </lineage>
</organism>
<reference evidence="14 15" key="1">
    <citation type="submission" date="2023-04" db="EMBL/GenBank/DDBJ databases">
        <title>Draft genome sequence of acteroides sedimenti strain YN3PY1.</title>
        <authorList>
            <person name="Yoshida N."/>
        </authorList>
    </citation>
    <scope>NUCLEOTIDE SEQUENCE [LARGE SCALE GENOMIC DNA]</scope>
    <source>
        <strain evidence="14 15">YN3PY1</strain>
    </source>
</reference>
<dbReference type="PIRSF" id="PIRSF000447">
    <property type="entry name" value="KAS_II"/>
    <property type="match status" value="1"/>
</dbReference>
<dbReference type="InterPro" id="IPR016039">
    <property type="entry name" value="Thiolase-like"/>
</dbReference>
<keyword evidence="8" id="KW-0443">Lipid metabolism</keyword>
<comment type="similarity">
    <text evidence="2 11 12">Belongs to the thiolase-like superfamily. Beta-ketoacyl-ACP synthases family.</text>
</comment>
<dbReference type="PANTHER" id="PTHR11712:SF336">
    <property type="entry name" value="3-OXOACYL-[ACYL-CARRIER-PROTEIN] SYNTHASE, MITOCHONDRIAL"/>
    <property type="match status" value="1"/>
</dbReference>
<keyword evidence="15" id="KW-1185">Reference proteome</keyword>
<dbReference type="InterPro" id="IPR017568">
    <property type="entry name" value="3-oxoacyl-ACP_synth-2"/>
</dbReference>
<evidence type="ECO:0000256" key="1">
    <source>
        <dbReference type="ARBA" id="ARBA00005194"/>
    </source>
</evidence>
<dbReference type="Proteomes" id="UP001496674">
    <property type="component" value="Chromosome"/>
</dbReference>
<keyword evidence="6 11" id="KW-0808">Transferase</keyword>
<dbReference type="InterPro" id="IPR020841">
    <property type="entry name" value="PKS_Beta-ketoAc_synthase_dom"/>
</dbReference>
<evidence type="ECO:0000256" key="10">
    <source>
        <dbReference type="ARBA" id="ARBA00023315"/>
    </source>
</evidence>
<evidence type="ECO:0000256" key="8">
    <source>
        <dbReference type="ARBA" id="ARBA00023098"/>
    </source>
</evidence>
<gene>
    <name evidence="14" type="ORF">BSYN_23470</name>
</gene>
<proteinExistence type="inferred from homology"/>
<comment type="function">
    <text evidence="11">Involved in the type II fatty acid elongation cycle. Catalyzes the elongation of a wide range of acyl-ACP by the addition of two carbons from malonyl-ACP to an acyl acceptor. Can efficiently catalyze the conversion of palmitoleoyl-ACP (cis-hexadec-9-enoyl-ACP) to cis-vaccenoyl-ACP (cis-octadec-11-enoyl-ACP), an essential step in the thermal regulation of fatty acid composition.</text>
</comment>
<comment type="pathway">
    <text evidence="1 11">Lipid metabolism; fatty acid biosynthesis.</text>
</comment>
<keyword evidence="10 11" id="KW-0012">Acyltransferase</keyword>